<comment type="caution">
    <text evidence="10">The sequence shown here is derived from an EMBL/GenBank/DDBJ whole genome shotgun (WGS) entry which is preliminary data.</text>
</comment>
<evidence type="ECO:0000256" key="8">
    <source>
        <dbReference type="ARBA" id="ARBA00022833"/>
    </source>
</evidence>
<evidence type="ECO:0008006" key="12">
    <source>
        <dbReference type="Google" id="ProtNLM"/>
    </source>
</evidence>
<feature type="compositionally biased region" description="Basic and acidic residues" evidence="9">
    <location>
        <begin position="249"/>
        <end position="269"/>
    </location>
</feature>
<name>A0ABR2Z498_9CHLO</name>
<feature type="region of interest" description="Disordered" evidence="9">
    <location>
        <begin position="423"/>
        <end position="444"/>
    </location>
</feature>
<evidence type="ECO:0000256" key="1">
    <source>
        <dbReference type="ARBA" id="ARBA00001947"/>
    </source>
</evidence>
<feature type="region of interest" description="Disordered" evidence="9">
    <location>
        <begin position="239"/>
        <end position="273"/>
    </location>
</feature>
<feature type="compositionally biased region" description="Basic and acidic residues" evidence="9">
    <location>
        <begin position="42"/>
        <end position="55"/>
    </location>
</feature>
<proteinExistence type="inferred from homology"/>
<evidence type="ECO:0000256" key="3">
    <source>
        <dbReference type="ARBA" id="ARBA00022694"/>
    </source>
</evidence>
<keyword evidence="11" id="KW-1185">Reference proteome</keyword>
<dbReference type="Gene3D" id="3.60.15.10">
    <property type="entry name" value="Ribonuclease Z/Hydroxyacylglutathione hydrolase-like"/>
    <property type="match status" value="1"/>
</dbReference>
<feature type="compositionally biased region" description="Polar residues" evidence="9">
    <location>
        <begin position="426"/>
        <end position="436"/>
    </location>
</feature>
<keyword evidence="7" id="KW-0378">Hydrolase</keyword>
<gene>
    <name evidence="10" type="ORF">WJX75_007141</name>
</gene>
<evidence type="ECO:0000256" key="9">
    <source>
        <dbReference type="SAM" id="MobiDB-lite"/>
    </source>
</evidence>
<dbReference type="Proteomes" id="UP001491310">
    <property type="component" value="Unassembled WGS sequence"/>
</dbReference>
<keyword evidence="8" id="KW-0862">Zinc</keyword>
<evidence type="ECO:0000313" key="11">
    <source>
        <dbReference type="Proteomes" id="UP001491310"/>
    </source>
</evidence>
<keyword evidence="4" id="KW-0540">Nuclease</keyword>
<keyword evidence="3" id="KW-0819">tRNA processing</keyword>
<dbReference type="InterPro" id="IPR036866">
    <property type="entry name" value="RibonucZ/Hydroxyglut_hydro"/>
</dbReference>
<feature type="compositionally biased region" description="Basic residues" evidence="9">
    <location>
        <begin position="239"/>
        <end position="248"/>
    </location>
</feature>
<protein>
    <recommendedName>
        <fullName evidence="12">Metallo-beta-lactamase domain-containing protein</fullName>
    </recommendedName>
</protein>
<dbReference type="PANTHER" id="PTHR46018:SF2">
    <property type="entry name" value="ZINC PHOSPHODIESTERASE ELAC PROTEIN 1"/>
    <property type="match status" value="1"/>
</dbReference>
<dbReference type="PANTHER" id="PTHR46018">
    <property type="entry name" value="ZINC PHOSPHODIESTERASE ELAC PROTEIN 1"/>
    <property type="match status" value="1"/>
</dbReference>
<evidence type="ECO:0000256" key="6">
    <source>
        <dbReference type="ARBA" id="ARBA00022759"/>
    </source>
</evidence>
<comment type="cofactor">
    <cofactor evidence="1">
        <name>Zn(2+)</name>
        <dbReference type="ChEBI" id="CHEBI:29105"/>
    </cofactor>
</comment>
<dbReference type="HAMAP" id="MF_01818">
    <property type="entry name" value="RNase_Z_BN"/>
    <property type="match status" value="1"/>
</dbReference>
<sequence>MERRLRPGQSFGFERVWGKKLAPRGRLSPQAAVLEQQQKLAQRQEAERSAVRELDPSSEEAIANSSDMQLVFFGTSAQRPTKARSAPAVALRKGKSNWLFDCGEDTQRQLLKQALVRPGKIDRIFVTRASGDSAFGLPGMMCICSAAREIGMDTSDLPLHIYGPPGLAEYLRTFLSVSDTYIVMPIVVHEFVTCPVPEEELDRPEQLEHRCCLFRMRVPPDQLNPQGYYDGQIVQLTKRHQQRRRKRKGADERAVLAEQHLPDPGDPSRSDVAPEEMTWTVRCDENFTVCAAPLSRRPQAFGYVVRESDRAGTLNVAACEELGVIPGKDYARVKAGESVLNRDGNIVRSDQVVGPTIVGRSVTILGEAGFNASRQWASDCDLLVHPATSQATDGSCAEAAGVLAREVGVRHLVLTGFPEAQPAQVDASTSERTANGASAAMPAKDREAYSGASRYMAAPGASQQMGQRHVNAALGRQRTGTLRDTFAERCVEVAAEQYGREAVTAARDLMVLSVERRWGPA</sequence>
<reference evidence="10 11" key="1">
    <citation type="journal article" date="2024" name="Nat. Commun.">
        <title>Phylogenomics reveals the evolutionary origins of lichenization in chlorophyte algae.</title>
        <authorList>
            <person name="Puginier C."/>
            <person name="Libourel C."/>
            <person name="Otte J."/>
            <person name="Skaloud P."/>
            <person name="Haon M."/>
            <person name="Grisel S."/>
            <person name="Petersen M."/>
            <person name="Berrin J.G."/>
            <person name="Delaux P.M."/>
            <person name="Dal Grande F."/>
            <person name="Keller J."/>
        </authorList>
    </citation>
    <scope>NUCLEOTIDE SEQUENCE [LARGE SCALE GENOMIC DNA]</scope>
    <source>
        <strain evidence="10 11">SAG 216-7</strain>
    </source>
</reference>
<evidence type="ECO:0000256" key="5">
    <source>
        <dbReference type="ARBA" id="ARBA00022723"/>
    </source>
</evidence>
<evidence type="ECO:0000313" key="10">
    <source>
        <dbReference type="EMBL" id="KAK9918812.1"/>
    </source>
</evidence>
<keyword evidence="5" id="KW-0479">Metal-binding</keyword>
<evidence type="ECO:0000256" key="7">
    <source>
        <dbReference type="ARBA" id="ARBA00022801"/>
    </source>
</evidence>
<comment type="subunit">
    <text evidence="2">Homodimer.</text>
</comment>
<keyword evidence="6" id="KW-0255">Endonuclease</keyword>
<organism evidence="10 11">
    <name type="scientific">Coccomyxa subellipsoidea</name>
    <dbReference type="NCBI Taxonomy" id="248742"/>
    <lineage>
        <taxon>Eukaryota</taxon>
        <taxon>Viridiplantae</taxon>
        <taxon>Chlorophyta</taxon>
        <taxon>core chlorophytes</taxon>
        <taxon>Trebouxiophyceae</taxon>
        <taxon>Trebouxiophyceae incertae sedis</taxon>
        <taxon>Coccomyxaceae</taxon>
        <taxon>Coccomyxa</taxon>
    </lineage>
</organism>
<dbReference type="SUPFAM" id="SSF56281">
    <property type="entry name" value="Metallo-hydrolase/oxidoreductase"/>
    <property type="match status" value="1"/>
</dbReference>
<evidence type="ECO:0000256" key="2">
    <source>
        <dbReference type="ARBA" id="ARBA00011738"/>
    </source>
</evidence>
<evidence type="ECO:0000256" key="4">
    <source>
        <dbReference type="ARBA" id="ARBA00022722"/>
    </source>
</evidence>
<dbReference type="InterPro" id="IPR013471">
    <property type="entry name" value="RNase_Z/BN"/>
</dbReference>
<accession>A0ABR2Z498</accession>
<dbReference type="EMBL" id="JALJOT010000001">
    <property type="protein sequence ID" value="KAK9918812.1"/>
    <property type="molecule type" value="Genomic_DNA"/>
</dbReference>
<feature type="region of interest" description="Disordered" evidence="9">
    <location>
        <begin position="27"/>
        <end position="59"/>
    </location>
</feature>